<keyword evidence="2" id="KW-0472">Membrane</keyword>
<evidence type="ECO:0000313" key="3">
    <source>
        <dbReference type="EMBL" id="CAD1847043.1"/>
    </source>
</evidence>
<gene>
    <name evidence="3" type="ORF">CB5_LOCUS30254</name>
</gene>
<sequence length="173" mass="18376">MKNSCTTAEDAHAGPKPFAKLGHLFQFCRFGPDFFTIGRKYPFSFSFCLFFFSFVIFLLAPTLLALPSAALHSSASTLTHARAALLRRTLPASPSFPALLRWLASSFLFVLACERLTLLPFIAILASLASSSPPPSSHPPPSPPHPPPPVADSSSSASAGTSRPSSPSASCSR</sequence>
<evidence type="ECO:0000256" key="1">
    <source>
        <dbReference type="SAM" id="MobiDB-lite"/>
    </source>
</evidence>
<proteinExistence type="predicted"/>
<accession>A0A6V7QV45</accession>
<dbReference type="AlphaFoldDB" id="A0A6V7QV45"/>
<organism evidence="3">
    <name type="scientific">Ananas comosus var. bracteatus</name>
    <name type="common">red pineapple</name>
    <dbReference type="NCBI Taxonomy" id="296719"/>
    <lineage>
        <taxon>Eukaryota</taxon>
        <taxon>Viridiplantae</taxon>
        <taxon>Streptophyta</taxon>
        <taxon>Embryophyta</taxon>
        <taxon>Tracheophyta</taxon>
        <taxon>Spermatophyta</taxon>
        <taxon>Magnoliopsida</taxon>
        <taxon>Liliopsida</taxon>
        <taxon>Poales</taxon>
        <taxon>Bromeliaceae</taxon>
        <taxon>Bromelioideae</taxon>
        <taxon>Ananas</taxon>
    </lineage>
</organism>
<dbReference type="EMBL" id="CAJEUB010000032">
    <property type="protein sequence ID" value="CAD1847043.1"/>
    <property type="molecule type" value="Genomic_DNA"/>
</dbReference>
<keyword evidence="2" id="KW-1133">Transmembrane helix</keyword>
<protein>
    <submittedName>
        <fullName evidence="3">Uncharacterized protein</fullName>
    </submittedName>
</protein>
<reference evidence="3" key="1">
    <citation type="submission" date="2020-07" db="EMBL/GenBank/DDBJ databases">
        <authorList>
            <person name="Lin J."/>
        </authorList>
    </citation>
    <scope>NUCLEOTIDE SEQUENCE</scope>
</reference>
<feature type="region of interest" description="Disordered" evidence="1">
    <location>
        <begin position="130"/>
        <end position="173"/>
    </location>
</feature>
<evidence type="ECO:0000256" key="2">
    <source>
        <dbReference type="SAM" id="Phobius"/>
    </source>
</evidence>
<feature type="compositionally biased region" description="Low complexity" evidence="1">
    <location>
        <begin position="151"/>
        <end position="173"/>
    </location>
</feature>
<name>A0A6V7QV45_ANACO</name>
<feature type="compositionally biased region" description="Pro residues" evidence="1">
    <location>
        <begin position="132"/>
        <end position="150"/>
    </location>
</feature>
<keyword evidence="2" id="KW-0812">Transmembrane</keyword>
<feature type="transmembrane region" description="Helical" evidence="2">
    <location>
        <begin position="43"/>
        <end position="66"/>
    </location>
</feature>